<name>A0A3D9G1D1_9FLAO</name>
<evidence type="ECO:0000256" key="8">
    <source>
        <dbReference type="ARBA" id="ARBA00023004"/>
    </source>
</evidence>
<dbReference type="PROSITE" id="PS00595">
    <property type="entry name" value="AA_TRANSFER_CLASS_5"/>
    <property type="match status" value="1"/>
</dbReference>
<evidence type="ECO:0000256" key="6">
    <source>
        <dbReference type="ARBA" id="ARBA00022723"/>
    </source>
</evidence>
<dbReference type="EC" id="2.8.1.7" evidence="3"/>
<evidence type="ECO:0000256" key="3">
    <source>
        <dbReference type="ARBA" id="ARBA00012239"/>
    </source>
</evidence>
<proteinExistence type="inferred from homology"/>
<dbReference type="GO" id="GO:0031071">
    <property type="term" value="F:cysteine desulfurase activity"/>
    <property type="evidence" value="ECO:0007669"/>
    <property type="project" value="UniProtKB-EC"/>
</dbReference>
<evidence type="ECO:0000256" key="4">
    <source>
        <dbReference type="ARBA" id="ARBA00022679"/>
    </source>
</evidence>
<evidence type="ECO:0000256" key="10">
    <source>
        <dbReference type="ARBA" id="ARBA00050776"/>
    </source>
</evidence>
<dbReference type="OrthoDB" id="9808002at2"/>
<comment type="similarity">
    <text evidence="2">Belongs to the class-V pyridoxal-phosphate-dependent aminotransferase family. NifS/IscS subfamily.</text>
</comment>
<comment type="caution">
    <text evidence="13">The sequence shown here is derived from an EMBL/GenBank/DDBJ whole genome shotgun (WGS) entry which is preliminary data.</text>
</comment>
<evidence type="ECO:0000259" key="12">
    <source>
        <dbReference type="Pfam" id="PF00266"/>
    </source>
</evidence>
<feature type="domain" description="Aminotransferase class V" evidence="12">
    <location>
        <begin position="6"/>
        <end position="367"/>
    </location>
</feature>
<dbReference type="InterPro" id="IPR016454">
    <property type="entry name" value="Cysteine_dSase"/>
</dbReference>
<dbReference type="EMBL" id="QRDQ01000007">
    <property type="protein sequence ID" value="RED27015.1"/>
    <property type="molecule type" value="Genomic_DNA"/>
</dbReference>
<reference evidence="13 14" key="1">
    <citation type="submission" date="2018-07" db="EMBL/GenBank/DDBJ databases">
        <title>Genomic Encyclopedia of Archaeal and Bacterial Type Strains, Phase II (KMG-II): from individual species to whole genera.</title>
        <authorList>
            <person name="Goeker M."/>
        </authorList>
    </citation>
    <scope>NUCLEOTIDE SEQUENCE [LARGE SCALE GENOMIC DNA]</scope>
    <source>
        <strain evidence="13 14">DSM 25795</strain>
    </source>
</reference>
<dbReference type="RefSeq" id="WP_115887076.1">
    <property type="nucleotide sequence ID" value="NZ_QRDQ01000007.1"/>
</dbReference>
<keyword evidence="6" id="KW-0479">Metal-binding</keyword>
<evidence type="ECO:0000256" key="2">
    <source>
        <dbReference type="ARBA" id="ARBA00006490"/>
    </source>
</evidence>
<comment type="cofactor">
    <cofactor evidence="1 11">
        <name>pyridoxal 5'-phosphate</name>
        <dbReference type="ChEBI" id="CHEBI:597326"/>
    </cofactor>
</comment>
<dbReference type="Gene3D" id="3.90.1150.10">
    <property type="entry name" value="Aspartate Aminotransferase, domain 1"/>
    <property type="match status" value="1"/>
</dbReference>
<gene>
    <name evidence="13" type="ORF">BD847_0946</name>
</gene>
<dbReference type="Pfam" id="PF00266">
    <property type="entry name" value="Aminotran_5"/>
    <property type="match status" value="1"/>
</dbReference>
<dbReference type="Gene3D" id="3.40.640.10">
    <property type="entry name" value="Type I PLP-dependent aspartate aminotransferase-like (Major domain)"/>
    <property type="match status" value="1"/>
</dbReference>
<dbReference type="FunFam" id="3.40.640.10:FF:000003">
    <property type="entry name" value="Cysteine desulfurase IscS"/>
    <property type="match status" value="1"/>
</dbReference>
<dbReference type="InterPro" id="IPR020578">
    <property type="entry name" value="Aminotrans_V_PyrdxlP_BS"/>
</dbReference>
<evidence type="ECO:0000313" key="13">
    <source>
        <dbReference type="EMBL" id="RED27015.1"/>
    </source>
</evidence>
<accession>A0A3D9G1D1</accession>
<dbReference type="PANTHER" id="PTHR11601">
    <property type="entry name" value="CYSTEINE DESULFURYLASE FAMILY MEMBER"/>
    <property type="match status" value="1"/>
</dbReference>
<evidence type="ECO:0000256" key="7">
    <source>
        <dbReference type="ARBA" id="ARBA00022898"/>
    </source>
</evidence>
<dbReference type="SUPFAM" id="SSF53383">
    <property type="entry name" value="PLP-dependent transferases"/>
    <property type="match status" value="1"/>
</dbReference>
<protein>
    <recommendedName>
        <fullName evidence="3">cysteine desulfurase</fullName>
        <ecNumber evidence="3">2.8.1.7</ecNumber>
    </recommendedName>
</protein>
<dbReference type="AlphaFoldDB" id="A0A3D9G1D1"/>
<dbReference type="InterPro" id="IPR015421">
    <property type="entry name" value="PyrdxlP-dep_Trfase_major"/>
</dbReference>
<evidence type="ECO:0000256" key="5">
    <source>
        <dbReference type="ARBA" id="ARBA00022714"/>
    </source>
</evidence>
<keyword evidence="5" id="KW-0001">2Fe-2S</keyword>
<keyword evidence="14" id="KW-1185">Reference proteome</keyword>
<keyword evidence="9" id="KW-0411">Iron-sulfur</keyword>
<dbReference type="InterPro" id="IPR000192">
    <property type="entry name" value="Aminotrans_V_dom"/>
</dbReference>
<dbReference type="GO" id="GO:0051537">
    <property type="term" value="F:2 iron, 2 sulfur cluster binding"/>
    <property type="evidence" value="ECO:0007669"/>
    <property type="project" value="UniProtKB-KW"/>
</dbReference>
<dbReference type="InterPro" id="IPR015424">
    <property type="entry name" value="PyrdxlP-dep_Trfase"/>
</dbReference>
<keyword evidence="7" id="KW-0663">Pyridoxal phosphate</keyword>
<evidence type="ECO:0000256" key="9">
    <source>
        <dbReference type="ARBA" id="ARBA00023014"/>
    </source>
</evidence>
<keyword evidence="4" id="KW-0808">Transferase</keyword>
<comment type="catalytic activity">
    <reaction evidence="10">
        <text>(sulfur carrier)-H + L-cysteine = (sulfur carrier)-SH + L-alanine</text>
        <dbReference type="Rhea" id="RHEA:43892"/>
        <dbReference type="Rhea" id="RHEA-COMP:14737"/>
        <dbReference type="Rhea" id="RHEA-COMP:14739"/>
        <dbReference type="ChEBI" id="CHEBI:29917"/>
        <dbReference type="ChEBI" id="CHEBI:35235"/>
        <dbReference type="ChEBI" id="CHEBI:57972"/>
        <dbReference type="ChEBI" id="CHEBI:64428"/>
        <dbReference type="EC" id="2.8.1.7"/>
    </reaction>
</comment>
<evidence type="ECO:0000313" key="14">
    <source>
        <dbReference type="Proteomes" id="UP000257004"/>
    </source>
</evidence>
<evidence type="ECO:0000256" key="11">
    <source>
        <dbReference type="RuleBase" id="RU004504"/>
    </source>
</evidence>
<sequence>MNNELIYLDNNSTTAIDDRVIEAMYPYFKNNYGNASSTHHFGLAAKKIVENSREIVSSLINSDPKEIIFTSGATESINIALKGIALDPNNSKRHIITLQTEHKAVLDTCKFLETVGFEIEYLPVNPNGLIDIENLILSIRQDTLLVCIMWVNNETGVIQPIKEISTITNSKKVLLMTDATQAVGKLPINITEFNHIDLLCFSAHKFYGPKGIGALYINQETVSPRQIFPIQHGGGHERGLRSGTLNVPAIVGFAKACEIASLEMTENTTYIKSLRDILEIELLNIRGVFINGSKEHRLYNTINACFPNFDANMFIDRYQTIAVSNGSACTSALFEPSHVLLAMGLNDTDAFSAIRFSLSNKNTEQEILTVISSIKETLIQLAN</sequence>
<dbReference type="PIRSF" id="PIRSF005572">
    <property type="entry name" value="NifS"/>
    <property type="match status" value="1"/>
</dbReference>
<keyword evidence="8" id="KW-0408">Iron</keyword>
<organism evidence="13 14">
    <name type="scientific">Flavobacterium cutihirudinis</name>
    <dbReference type="NCBI Taxonomy" id="1265740"/>
    <lineage>
        <taxon>Bacteria</taxon>
        <taxon>Pseudomonadati</taxon>
        <taxon>Bacteroidota</taxon>
        <taxon>Flavobacteriia</taxon>
        <taxon>Flavobacteriales</taxon>
        <taxon>Flavobacteriaceae</taxon>
        <taxon>Flavobacterium</taxon>
    </lineage>
</organism>
<dbReference type="InterPro" id="IPR015422">
    <property type="entry name" value="PyrdxlP-dep_Trfase_small"/>
</dbReference>
<evidence type="ECO:0000256" key="1">
    <source>
        <dbReference type="ARBA" id="ARBA00001933"/>
    </source>
</evidence>
<dbReference type="Proteomes" id="UP000257004">
    <property type="component" value="Unassembled WGS sequence"/>
</dbReference>
<dbReference type="GO" id="GO:0046872">
    <property type="term" value="F:metal ion binding"/>
    <property type="evidence" value="ECO:0007669"/>
    <property type="project" value="UniProtKB-KW"/>
</dbReference>
<dbReference type="PANTHER" id="PTHR11601:SF34">
    <property type="entry name" value="CYSTEINE DESULFURASE"/>
    <property type="match status" value="1"/>
</dbReference>